<keyword evidence="2" id="KW-0813">Transport</keyword>
<evidence type="ECO:0000256" key="4">
    <source>
        <dbReference type="ARBA" id="ARBA00022692"/>
    </source>
</evidence>
<feature type="transmembrane region" description="Helical" evidence="7">
    <location>
        <begin position="144"/>
        <end position="162"/>
    </location>
</feature>
<dbReference type="Proteomes" id="UP000070373">
    <property type="component" value="Unassembled WGS sequence"/>
</dbReference>
<feature type="transmembrane region" description="Helical" evidence="7">
    <location>
        <begin position="68"/>
        <end position="93"/>
    </location>
</feature>
<protein>
    <submittedName>
        <fullName evidence="8">Cobalamin biosynthesis protein CbiM</fullName>
    </submittedName>
</protein>
<dbReference type="PATRIC" id="fig|1698263.3.peg.479"/>
<proteinExistence type="predicted"/>
<keyword evidence="5 7" id="KW-1133">Transmembrane helix</keyword>
<evidence type="ECO:0000256" key="3">
    <source>
        <dbReference type="ARBA" id="ARBA00022475"/>
    </source>
</evidence>
<feature type="transmembrane region" description="Helical" evidence="7">
    <location>
        <begin position="42"/>
        <end position="62"/>
    </location>
</feature>
<evidence type="ECO:0000256" key="6">
    <source>
        <dbReference type="ARBA" id="ARBA00023136"/>
    </source>
</evidence>
<evidence type="ECO:0000256" key="5">
    <source>
        <dbReference type="ARBA" id="ARBA00022989"/>
    </source>
</evidence>
<keyword evidence="6 7" id="KW-0472">Membrane</keyword>
<dbReference type="PANTHER" id="PTHR34229">
    <property type="entry name" value="METAL TRANSPORT PROTEIN HI_1621-RELATED"/>
    <property type="match status" value="1"/>
</dbReference>
<dbReference type="GO" id="GO:0005886">
    <property type="term" value="C:plasma membrane"/>
    <property type="evidence" value="ECO:0007669"/>
    <property type="project" value="UniProtKB-SubCell"/>
</dbReference>
<dbReference type="Gene3D" id="1.10.1760.20">
    <property type="match status" value="1"/>
</dbReference>
<dbReference type="NCBIfam" id="NF004905">
    <property type="entry name" value="PRK06265.1-5"/>
    <property type="match status" value="1"/>
</dbReference>
<evidence type="ECO:0000313" key="9">
    <source>
        <dbReference type="Proteomes" id="UP000070373"/>
    </source>
</evidence>
<feature type="transmembrane region" description="Helical" evidence="7">
    <location>
        <begin position="174"/>
        <end position="197"/>
    </location>
</feature>
<evidence type="ECO:0000256" key="2">
    <source>
        <dbReference type="ARBA" id="ARBA00022448"/>
    </source>
</evidence>
<reference evidence="8 9" key="1">
    <citation type="journal article" date="2016" name="Sci. Rep.">
        <title>Metabolic traits of an uncultured archaeal lineage -MSBL1- from brine pools of the Red Sea.</title>
        <authorList>
            <person name="Mwirichia R."/>
            <person name="Alam I."/>
            <person name="Rashid M."/>
            <person name="Vinu M."/>
            <person name="Ba-Alawi W."/>
            <person name="Anthony Kamau A."/>
            <person name="Kamanda Ngugi D."/>
            <person name="Goker M."/>
            <person name="Klenk H.P."/>
            <person name="Bajic V."/>
            <person name="Stingl U."/>
        </authorList>
    </citation>
    <scope>NUCLEOTIDE SEQUENCE [LARGE SCALE GENOMIC DNA]</scope>
    <source>
        <strain evidence="8">SCGC-AAA259E17</strain>
    </source>
</reference>
<evidence type="ECO:0000313" key="8">
    <source>
        <dbReference type="EMBL" id="KXA93494.1"/>
    </source>
</evidence>
<organism evidence="8 9">
    <name type="scientific">candidate division MSBL1 archaeon SCGC-AAA259E17</name>
    <dbReference type="NCBI Taxonomy" id="1698263"/>
    <lineage>
        <taxon>Archaea</taxon>
        <taxon>Methanobacteriati</taxon>
        <taxon>Methanobacteriota</taxon>
        <taxon>candidate division MSBL1</taxon>
    </lineage>
</organism>
<feature type="transmembrane region" description="Helical" evidence="7">
    <location>
        <begin position="12"/>
        <end position="30"/>
    </location>
</feature>
<dbReference type="InterPro" id="IPR002751">
    <property type="entry name" value="CbiM/NikMN"/>
</dbReference>
<accession>A0A133UH12</accession>
<dbReference type="EMBL" id="LHXN01000003">
    <property type="protein sequence ID" value="KXA93494.1"/>
    <property type="molecule type" value="Genomic_DNA"/>
</dbReference>
<sequence>MVHISDGILSLPVLTAGWVITFTVLSWTVWKKKKEGEIAEEMPKLSVVTAAFFVASLIHVPIGPTSVHLILSGLVGVVLGYLAYPAIFVGLILQAFLFQHGGITTIGINAVNMGIPALVAYGVFKFGSGSHFLSTTKSSALGALAGGLAVTLSVFFCILSLLSTSFKYMGVAKLLAAGHIPVIAIEAAVVGSATAFLEKVKPEMLSAELGGEKK</sequence>
<dbReference type="GO" id="GO:0000041">
    <property type="term" value="P:transition metal ion transport"/>
    <property type="evidence" value="ECO:0007669"/>
    <property type="project" value="InterPro"/>
</dbReference>
<keyword evidence="9" id="KW-1185">Reference proteome</keyword>
<keyword evidence="3" id="KW-1003">Cell membrane</keyword>
<comment type="caution">
    <text evidence="8">The sequence shown here is derived from an EMBL/GenBank/DDBJ whole genome shotgun (WGS) entry which is preliminary data.</text>
</comment>
<keyword evidence="4 7" id="KW-0812">Transmembrane</keyword>
<comment type="subcellular location">
    <subcellularLocation>
        <location evidence="1">Cell membrane</location>
        <topology evidence="1">Multi-pass membrane protein</topology>
    </subcellularLocation>
</comment>
<dbReference type="AlphaFoldDB" id="A0A133UH12"/>
<feature type="transmembrane region" description="Helical" evidence="7">
    <location>
        <begin position="105"/>
        <end position="124"/>
    </location>
</feature>
<evidence type="ECO:0000256" key="7">
    <source>
        <dbReference type="SAM" id="Phobius"/>
    </source>
</evidence>
<dbReference type="PANTHER" id="PTHR34229:SF1">
    <property type="entry name" value="METAL TRANSPORT PROTEIN HI_1621-RELATED"/>
    <property type="match status" value="1"/>
</dbReference>
<evidence type="ECO:0000256" key="1">
    <source>
        <dbReference type="ARBA" id="ARBA00004651"/>
    </source>
</evidence>
<gene>
    <name evidence="8" type="ORF">AKJ64_00365</name>
</gene>
<name>A0A133UH12_9EURY</name>
<dbReference type="Pfam" id="PF01891">
    <property type="entry name" value="CbiM"/>
    <property type="match status" value="1"/>
</dbReference>